<evidence type="ECO:0000313" key="1">
    <source>
        <dbReference type="EMBL" id="KAK0169212.1"/>
    </source>
</evidence>
<gene>
    <name evidence="1" type="ORF">PV328_012336</name>
</gene>
<organism evidence="1 2">
    <name type="scientific">Microctonus aethiopoides</name>
    <dbReference type="NCBI Taxonomy" id="144406"/>
    <lineage>
        <taxon>Eukaryota</taxon>
        <taxon>Metazoa</taxon>
        <taxon>Ecdysozoa</taxon>
        <taxon>Arthropoda</taxon>
        <taxon>Hexapoda</taxon>
        <taxon>Insecta</taxon>
        <taxon>Pterygota</taxon>
        <taxon>Neoptera</taxon>
        <taxon>Endopterygota</taxon>
        <taxon>Hymenoptera</taxon>
        <taxon>Apocrita</taxon>
        <taxon>Ichneumonoidea</taxon>
        <taxon>Braconidae</taxon>
        <taxon>Euphorinae</taxon>
        <taxon>Microctonus</taxon>
    </lineage>
</organism>
<comment type="caution">
    <text evidence="1">The sequence shown here is derived from an EMBL/GenBank/DDBJ whole genome shotgun (WGS) entry which is preliminary data.</text>
</comment>
<dbReference type="Gene3D" id="3.40.50.1010">
    <property type="entry name" value="5'-nuclease"/>
    <property type="match status" value="1"/>
</dbReference>
<name>A0AA39KPS1_9HYME</name>
<feature type="non-terminal residue" evidence="1">
    <location>
        <position position="164"/>
    </location>
</feature>
<reference evidence="1" key="2">
    <citation type="submission" date="2023-03" db="EMBL/GenBank/DDBJ databases">
        <authorList>
            <person name="Inwood S.N."/>
            <person name="Skelly J.G."/>
            <person name="Guhlin J."/>
            <person name="Harrop T.W.R."/>
            <person name="Goldson S.G."/>
            <person name="Dearden P.K."/>
        </authorList>
    </citation>
    <scope>NUCLEOTIDE SEQUENCE</scope>
    <source>
        <strain evidence="1">Irish</strain>
        <tissue evidence="1">Whole body</tissue>
    </source>
</reference>
<dbReference type="Proteomes" id="UP001168990">
    <property type="component" value="Unassembled WGS sequence"/>
</dbReference>
<dbReference type="SUPFAM" id="SSF88723">
    <property type="entry name" value="PIN domain-like"/>
    <property type="match status" value="1"/>
</dbReference>
<protein>
    <submittedName>
        <fullName evidence="1">Uncharacterized protein</fullName>
    </submittedName>
</protein>
<dbReference type="EMBL" id="JAQQBS010000970">
    <property type="protein sequence ID" value="KAK0169212.1"/>
    <property type="molecule type" value="Genomic_DNA"/>
</dbReference>
<dbReference type="InterPro" id="IPR029060">
    <property type="entry name" value="PIN-like_dom_sf"/>
</dbReference>
<dbReference type="AlphaFoldDB" id="A0AA39KPS1"/>
<keyword evidence="2" id="KW-1185">Reference proteome</keyword>
<proteinExistence type="predicted"/>
<evidence type="ECO:0000313" key="2">
    <source>
        <dbReference type="Proteomes" id="UP001168990"/>
    </source>
</evidence>
<accession>A0AA39KPS1</accession>
<reference evidence="1" key="1">
    <citation type="journal article" date="2023" name="bioRxiv">
        <title>Scaffold-level genome assemblies of two parasitoid biocontrol wasps reveal the parthenogenesis mechanism and an associated novel virus.</title>
        <authorList>
            <person name="Inwood S."/>
            <person name="Skelly J."/>
            <person name="Guhlin J."/>
            <person name="Harrop T."/>
            <person name="Goldson S."/>
            <person name="Dearden P."/>
        </authorList>
    </citation>
    <scope>NUCLEOTIDE SEQUENCE</scope>
    <source>
        <strain evidence="1">Irish</strain>
        <tissue evidence="1">Whole body</tissue>
    </source>
</reference>
<sequence length="164" mass="19273">MGIKNFWSFVEDVLNENKIHSNDANATQLKYDIICIDGNMYTYNNRRDYENGNENVNNILHNVSTENDEIMNCDDPTIDQSIYHGIMNRIIEDVKKFSKNQNECHLIITFDGQPPVTKFYTQHLRRKNDNMINSMTPYTTFALHLEIFLRNNIFGVNCQSDPWL</sequence>